<evidence type="ECO:0000256" key="6">
    <source>
        <dbReference type="ARBA" id="ARBA00023136"/>
    </source>
</evidence>
<feature type="transmembrane region" description="Helical" evidence="7">
    <location>
        <begin position="265"/>
        <end position="283"/>
    </location>
</feature>
<feature type="transmembrane region" description="Helical" evidence="7">
    <location>
        <begin position="218"/>
        <end position="235"/>
    </location>
</feature>
<evidence type="ECO:0000259" key="8">
    <source>
        <dbReference type="PROSITE" id="PS51202"/>
    </source>
</evidence>
<dbReference type="SUPFAM" id="SSF116726">
    <property type="entry name" value="TrkA C-terminal domain-like"/>
    <property type="match status" value="1"/>
</dbReference>
<gene>
    <name evidence="9" type="ORF">METZ01_LOCUS335083</name>
</gene>
<evidence type="ECO:0000256" key="3">
    <source>
        <dbReference type="ARBA" id="ARBA00022692"/>
    </source>
</evidence>
<reference evidence="9" key="1">
    <citation type="submission" date="2018-05" db="EMBL/GenBank/DDBJ databases">
        <authorList>
            <person name="Lanie J.A."/>
            <person name="Ng W.-L."/>
            <person name="Kazmierczak K.M."/>
            <person name="Andrzejewski T.M."/>
            <person name="Davidsen T.M."/>
            <person name="Wayne K.J."/>
            <person name="Tettelin H."/>
            <person name="Glass J.I."/>
            <person name="Rusch D."/>
            <person name="Podicherti R."/>
            <person name="Tsui H.-C.T."/>
            <person name="Winkler M.E."/>
        </authorList>
    </citation>
    <scope>NUCLEOTIDE SEQUENCE</scope>
</reference>
<protein>
    <recommendedName>
        <fullName evidence="8">RCK C-terminal domain-containing protein</fullName>
    </recommendedName>
</protein>
<evidence type="ECO:0000256" key="2">
    <source>
        <dbReference type="ARBA" id="ARBA00022448"/>
    </source>
</evidence>
<dbReference type="InterPro" id="IPR051679">
    <property type="entry name" value="DASS-Related_Transporters"/>
</dbReference>
<dbReference type="GO" id="GO:0006813">
    <property type="term" value="P:potassium ion transport"/>
    <property type="evidence" value="ECO:0007669"/>
    <property type="project" value="InterPro"/>
</dbReference>
<accession>A0A382Q9H9</accession>
<keyword evidence="5 7" id="KW-1133">Transmembrane helix</keyword>
<dbReference type="GO" id="GO:0008324">
    <property type="term" value="F:monoatomic cation transmembrane transporter activity"/>
    <property type="evidence" value="ECO:0007669"/>
    <property type="project" value="InterPro"/>
</dbReference>
<dbReference type="GO" id="GO:0005886">
    <property type="term" value="C:plasma membrane"/>
    <property type="evidence" value="ECO:0007669"/>
    <property type="project" value="TreeGrafter"/>
</dbReference>
<dbReference type="InterPro" id="IPR004680">
    <property type="entry name" value="Cit_transptr-like_dom"/>
</dbReference>
<feature type="transmembrane region" description="Helical" evidence="7">
    <location>
        <begin position="304"/>
        <end position="323"/>
    </location>
</feature>
<name>A0A382Q9H9_9ZZZZ</name>
<dbReference type="AlphaFoldDB" id="A0A382Q9H9"/>
<keyword evidence="4" id="KW-0677">Repeat</keyword>
<keyword evidence="6 7" id="KW-0472">Membrane</keyword>
<feature type="domain" description="RCK C-terminal" evidence="8">
    <location>
        <begin position="33"/>
        <end position="117"/>
    </location>
</feature>
<dbReference type="Pfam" id="PF03600">
    <property type="entry name" value="CitMHS"/>
    <property type="match status" value="1"/>
</dbReference>
<evidence type="ECO:0000256" key="7">
    <source>
        <dbReference type="SAM" id="Phobius"/>
    </source>
</evidence>
<dbReference type="Gene3D" id="3.30.70.1450">
    <property type="entry name" value="Regulator of K+ conductance, C-terminal domain"/>
    <property type="match status" value="1"/>
</dbReference>
<dbReference type="PROSITE" id="PS01271">
    <property type="entry name" value="NA_SULFATE"/>
    <property type="match status" value="1"/>
</dbReference>
<proteinExistence type="predicted"/>
<evidence type="ECO:0000313" key="9">
    <source>
        <dbReference type="EMBL" id="SVC82229.1"/>
    </source>
</evidence>
<dbReference type="InterPro" id="IPR036721">
    <property type="entry name" value="RCK_C_sf"/>
</dbReference>
<dbReference type="InterPro" id="IPR031312">
    <property type="entry name" value="Na/sul_symport_CS"/>
</dbReference>
<evidence type="ECO:0000256" key="5">
    <source>
        <dbReference type="ARBA" id="ARBA00022989"/>
    </source>
</evidence>
<dbReference type="EMBL" id="UINC01112940">
    <property type="protein sequence ID" value="SVC82229.1"/>
    <property type="molecule type" value="Genomic_DNA"/>
</dbReference>
<dbReference type="PANTHER" id="PTHR43652:SF2">
    <property type="entry name" value="BASIC AMINO ACID ANTIPORTER YFCC-RELATED"/>
    <property type="match status" value="1"/>
</dbReference>
<sequence>RLPRALHPSPTRQQIEAGEQFFEKEDLNSLKENNSEPWQEGDQVLAEAMVAPAAAIAGRNLESIGFRHKYGCIVLGIQRRSRIIRQRLTEIRLEEGDVLLIQGPPQKVRALHESHDVVLMELSQTMLPRYFHAQRAAFIFSAVLLAASTGLMPIVVAAVTGAAAMVLSGCLNIWDAVRAIDSRIVLTVAATLGLGMALQVTGGSAFVAVSLLNALNGAGPGIILSALFILIAIVTNILSNNASAVLFTPIAVNIALALGLDPMPFVYAVIFGASCSFASPIGYQTNLLVMAPGHYRFADFLRAGTPLILMLWVTFTLFVPWYYKLPLFTP</sequence>
<feature type="transmembrane region" description="Helical" evidence="7">
    <location>
        <begin position="186"/>
        <end position="212"/>
    </location>
</feature>
<keyword evidence="3 7" id="KW-0812">Transmembrane</keyword>
<evidence type="ECO:0000256" key="4">
    <source>
        <dbReference type="ARBA" id="ARBA00022737"/>
    </source>
</evidence>
<dbReference type="InterPro" id="IPR006037">
    <property type="entry name" value="RCK_C"/>
</dbReference>
<dbReference type="PANTHER" id="PTHR43652">
    <property type="entry name" value="BASIC AMINO ACID ANTIPORTER YFCC-RELATED"/>
    <property type="match status" value="1"/>
</dbReference>
<feature type="transmembrane region" description="Helical" evidence="7">
    <location>
        <begin position="154"/>
        <end position="174"/>
    </location>
</feature>
<organism evidence="9">
    <name type="scientific">marine metagenome</name>
    <dbReference type="NCBI Taxonomy" id="408172"/>
    <lineage>
        <taxon>unclassified sequences</taxon>
        <taxon>metagenomes</taxon>
        <taxon>ecological metagenomes</taxon>
    </lineage>
</organism>
<evidence type="ECO:0000256" key="1">
    <source>
        <dbReference type="ARBA" id="ARBA00004141"/>
    </source>
</evidence>
<dbReference type="PROSITE" id="PS51202">
    <property type="entry name" value="RCK_C"/>
    <property type="match status" value="1"/>
</dbReference>
<keyword evidence="2" id="KW-0813">Transport</keyword>
<comment type="subcellular location">
    <subcellularLocation>
        <location evidence="1">Membrane</location>
        <topology evidence="1">Multi-pass membrane protein</topology>
    </subcellularLocation>
</comment>
<feature type="transmembrane region" description="Helical" evidence="7">
    <location>
        <begin position="242"/>
        <end position="259"/>
    </location>
</feature>
<feature type="non-terminal residue" evidence="9">
    <location>
        <position position="1"/>
    </location>
</feature>